<dbReference type="EMBL" id="UINC01229639">
    <property type="protein sequence ID" value="SVE61431.1"/>
    <property type="molecule type" value="Genomic_DNA"/>
</dbReference>
<evidence type="ECO:0000256" key="2">
    <source>
        <dbReference type="ARBA" id="ARBA00022737"/>
    </source>
</evidence>
<proteinExistence type="predicted"/>
<gene>
    <name evidence="3" type="ORF">METZ01_LOCUS514285</name>
</gene>
<dbReference type="SMART" id="SM00320">
    <property type="entry name" value="WD40"/>
    <property type="match status" value="4"/>
</dbReference>
<organism evidence="3">
    <name type="scientific">marine metagenome</name>
    <dbReference type="NCBI Taxonomy" id="408172"/>
    <lineage>
        <taxon>unclassified sequences</taxon>
        <taxon>metagenomes</taxon>
        <taxon>ecological metagenomes</taxon>
    </lineage>
</organism>
<dbReference type="Gene3D" id="2.130.10.10">
    <property type="entry name" value="YVTN repeat-like/Quinoprotein amine dehydrogenase"/>
    <property type="match status" value="2"/>
</dbReference>
<sequence length="229" mass="24557">PEHLALEPSVVTARPAAISAMAANPWSPLVAISGQKQVILYHTDTRELLGVLPFPEGFVESITFSRNGLLLVAGGGRGGKMGRIAAWNVKTGRRILTTGEEYDTILASDISADQTLIALGGPAKRVKVYDLSTGEILHNIKKHSEWVTAVSFSPDGVLLATGDRNGGLHVWEARSGNLFYALDGHKQAVTALSWRADSNVLASASEEGSVRTWEMFNGKQVRTWTAHGG</sequence>
<dbReference type="PROSITE" id="PS50082">
    <property type="entry name" value="WD_REPEATS_2"/>
    <property type="match status" value="2"/>
</dbReference>
<reference evidence="3" key="1">
    <citation type="submission" date="2018-05" db="EMBL/GenBank/DDBJ databases">
        <authorList>
            <person name="Lanie J.A."/>
            <person name="Ng W.-L."/>
            <person name="Kazmierczak K.M."/>
            <person name="Andrzejewski T.M."/>
            <person name="Davidsen T.M."/>
            <person name="Wayne K.J."/>
            <person name="Tettelin H."/>
            <person name="Glass J.I."/>
            <person name="Rusch D."/>
            <person name="Podicherti R."/>
            <person name="Tsui H.-C.T."/>
            <person name="Winkler M.E."/>
        </authorList>
    </citation>
    <scope>NUCLEOTIDE SEQUENCE</scope>
</reference>
<dbReference type="SUPFAM" id="SSF50998">
    <property type="entry name" value="Quinoprotein alcohol dehydrogenase-like"/>
    <property type="match status" value="1"/>
</dbReference>
<dbReference type="PROSITE" id="PS00678">
    <property type="entry name" value="WD_REPEATS_1"/>
    <property type="match status" value="1"/>
</dbReference>
<dbReference type="PANTHER" id="PTHR19879">
    <property type="entry name" value="TRANSCRIPTION INITIATION FACTOR TFIID"/>
    <property type="match status" value="1"/>
</dbReference>
<accession>A0A383EXF2</accession>
<dbReference type="InterPro" id="IPR011047">
    <property type="entry name" value="Quinoprotein_ADH-like_sf"/>
</dbReference>
<feature type="non-terminal residue" evidence="3">
    <location>
        <position position="229"/>
    </location>
</feature>
<dbReference type="AlphaFoldDB" id="A0A383EXF2"/>
<protein>
    <submittedName>
        <fullName evidence="3">Uncharacterized protein</fullName>
    </submittedName>
</protein>
<evidence type="ECO:0000256" key="1">
    <source>
        <dbReference type="ARBA" id="ARBA00022574"/>
    </source>
</evidence>
<name>A0A383EXF2_9ZZZZ</name>
<keyword evidence="2" id="KW-0677">Repeat</keyword>
<keyword evidence="1" id="KW-0853">WD repeat</keyword>
<dbReference type="PANTHER" id="PTHR19879:SF9">
    <property type="entry name" value="TRANSCRIPTION INITIATION FACTOR TFIID SUBUNIT 5"/>
    <property type="match status" value="1"/>
</dbReference>
<evidence type="ECO:0000313" key="3">
    <source>
        <dbReference type="EMBL" id="SVE61431.1"/>
    </source>
</evidence>
<feature type="non-terminal residue" evidence="3">
    <location>
        <position position="1"/>
    </location>
</feature>
<dbReference type="InterPro" id="IPR001680">
    <property type="entry name" value="WD40_rpt"/>
</dbReference>
<dbReference type="Pfam" id="PF00400">
    <property type="entry name" value="WD40"/>
    <property type="match status" value="2"/>
</dbReference>
<dbReference type="InterPro" id="IPR015943">
    <property type="entry name" value="WD40/YVTN_repeat-like_dom_sf"/>
</dbReference>
<dbReference type="InterPro" id="IPR019775">
    <property type="entry name" value="WD40_repeat_CS"/>
</dbReference>
<dbReference type="PROSITE" id="PS50294">
    <property type="entry name" value="WD_REPEATS_REGION"/>
    <property type="match status" value="2"/>
</dbReference>